<name>A0A9N9EM03_9GLOM</name>
<keyword evidence="7" id="KW-0695">RNA-directed DNA polymerase</keyword>
<keyword evidence="12" id="KW-1185">Reference proteome</keyword>
<gene>
    <name evidence="11" type="ORF">ALEPTO_LOCUS10974</name>
</gene>
<dbReference type="GO" id="GO:0003964">
    <property type="term" value="F:RNA-directed DNA polymerase activity"/>
    <property type="evidence" value="ECO:0007669"/>
    <property type="project" value="UniProtKB-KW"/>
</dbReference>
<dbReference type="InterPro" id="IPR041373">
    <property type="entry name" value="RT_RNaseH"/>
</dbReference>
<feature type="domain" description="Reverse transcriptase RNase H-like" evidence="9">
    <location>
        <begin position="555"/>
        <end position="647"/>
    </location>
</feature>
<dbReference type="CDD" id="cd01647">
    <property type="entry name" value="RT_LTR"/>
    <property type="match status" value="1"/>
</dbReference>
<dbReference type="Gene3D" id="1.10.340.70">
    <property type="match status" value="1"/>
</dbReference>
<sequence length="828" mass="95972">VKKSTMYIPITDMAENLDVIKAVADLKLTISLGQLFKWSPKVRSEIMKALTRKKKEIDVTNVDVRLRLVKGSKMRETMNEIVPIWPALINGDLVDVPIDPGSRLNLMHINYAKKRGLTWEHAYGKGRMADDRISEFIGYIPQVKVEMEGVVTNQGFYIMESASFDVLLGMPWLASAQSSFIVSVVPQNWNEEKGDHGNWDEARDLQLRKIEGQLELTEPMFLRRLTWENIHLLNFGPDLLSEEKQYVMSRLINEVSKTFAFKLSELGRTNLVKYEVRTGDMEVPHMRLRPVRINNPEKALLFEEHLKEMIQYGLLEEGNGPYAYHCFPIDKKEGRTDRIRTVSIMRPLNKHIIKDGYPLPIIRDILEKAVDHKWYSSVNAFKRYWQIRICEKDRDKVAVSMTLGVLRYTVMCMGLKNASKTFQRLMDLVLKENEWKGIAAAYQDDVGLWTDGDLEEHIDVFIKLAKTFEKAGLTFAAKKCYVGYKKLSMYGFIVSKSGIKVDKKGLKRIQHWPEPSNPSEVRLFHGTVGYYRRFIRNFSKIAGPITDLMKKDYVCDVSVGAVLEQDDGDGNLRPLTFDSRKLNKHELNYTVTEKECLAIIFGCNVNERYVGGTIFNVWVDHQALEWLFNKAELKERLMHWVLALQAFKFKVCYKNGKRHGNADRLSRYPKESMNETVEDEEFVDGMIMRVDMINNKVKDLLWIKNYLENFAWPRDVKEIDLPHLQCKMKRYCVIRDNLYKRSKDGVPPKRVIFDNREKYDILAANHIGTAEEEGHHGINGTARKVLMNYSWGSGNVYNDAAKYVKSCIECQKYSNRGHYYLAQTVLQL</sequence>
<dbReference type="CDD" id="cd00303">
    <property type="entry name" value="retropepsin_like"/>
    <property type="match status" value="1"/>
</dbReference>
<keyword evidence="2" id="KW-0808">Transferase</keyword>
<dbReference type="PANTHER" id="PTHR37984:SF5">
    <property type="entry name" value="PROTEIN NYNRIN-LIKE"/>
    <property type="match status" value="1"/>
</dbReference>
<dbReference type="Pfam" id="PF00078">
    <property type="entry name" value="RVT_1"/>
    <property type="match status" value="1"/>
</dbReference>
<dbReference type="InterPro" id="IPR050951">
    <property type="entry name" value="Retrovirus_Pol_polyprotein"/>
</dbReference>
<evidence type="ECO:0000259" key="10">
    <source>
        <dbReference type="Pfam" id="PF17921"/>
    </source>
</evidence>
<dbReference type="Gene3D" id="3.10.10.10">
    <property type="entry name" value="HIV Type 1 Reverse Transcriptase, subunit A, domain 1"/>
    <property type="match status" value="1"/>
</dbReference>
<evidence type="ECO:0000256" key="4">
    <source>
        <dbReference type="ARBA" id="ARBA00022722"/>
    </source>
</evidence>
<dbReference type="GO" id="GO:0016787">
    <property type="term" value="F:hydrolase activity"/>
    <property type="evidence" value="ECO:0007669"/>
    <property type="project" value="UniProtKB-KW"/>
</dbReference>
<proteinExistence type="predicted"/>
<evidence type="ECO:0000256" key="2">
    <source>
        <dbReference type="ARBA" id="ARBA00022679"/>
    </source>
</evidence>
<keyword evidence="6" id="KW-0378">Hydrolase</keyword>
<evidence type="ECO:0000256" key="6">
    <source>
        <dbReference type="ARBA" id="ARBA00022801"/>
    </source>
</evidence>
<evidence type="ECO:0000256" key="3">
    <source>
        <dbReference type="ARBA" id="ARBA00022695"/>
    </source>
</evidence>
<evidence type="ECO:0000256" key="1">
    <source>
        <dbReference type="ARBA" id="ARBA00012493"/>
    </source>
</evidence>
<feature type="non-terminal residue" evidence="11">
    <location>
        <position position="828"/>
    </location>
</feature>
<dbReference type="OrthoDB" id="2203704at2759"/>
<dbReference type="EC" id="2.7.7.49" evidence="1"/>
<dbReference type="InterPro" id="IPR000477">
    <property type="entry name" value="RT_dom"/>
</dbReference>
<dbReference type="AlphaFoldDB" id="A0A9N9EM03"/>
<dbReference type="InterPro" id="IPR043502">
    <property type="entry name" value="DNA/RNA_pol_sf"/>
</dbReference>
<dbReference type="Gene3D" id="2.40.70.10">
    <property type="entry name" value="Acid Proteases"/>
    <property type="match status" value="1"/>
</dbReference>
<feature type="domain" description="Integrase zinc-binding" evidence="10">
    <location>
        <begin position="760"/>
        <end position="815"/>
    </location>
</feature>
<evidence type="ECO:0000259" key="8">
    <source>
        <dbReference type="Pfam" id="PF00078"/>
    </source>
</evidence>
<dbReference type="PANTHER" id="PTHR37984">
    <property type="entry name" value="PROTEIN CBG26694"/>
    <property type="match status" value="1"/>
</dbReference>
<keyword evidence="4" id="KW-0540">Nuclease</keyword>
<evidence type="ECO:0000256" key="7">
    <source>
        <dbReference type="ARBA" id="ARBA00022918"/>
    </source>
</evidence>
<dbReference type="InterPro" id="IPR021109">
    <property type="entry name" value="Peptidase_aspartic_dom_sf"/>
</dbReference>
<evidence type="ECO:0000313" key="11">
    <source>
        <dbReference type="EMBL" id="CAG8684784.1"/>
    </source>
</evidence>
<feature type="domain" description="Reverse transcriptase" evidence="8">
    <location>
        <begin position="331"/>
        <end position="492"/>
    </location>
</feature>
<dbReference type="InterPro" id="IPR041588">
    <property type="entry name" value="Integrase_H2C2"/>
</dbReference>
<evidence type="ECO:0000259" key="9">
    <source>
        <dbReference type="Pfam" id="PF17917"/>
    </source>
</evidence>
<evidence type="ECO:0000256" key="5">
    <source>
        <dbReference type="ARBA" id="ARBA00022759"/>
    </source>
</evidence>
<dbReference type="Pfam" id="PF17921">
    <property type="entry name" value="Integrase_H2C2"/>
    <property type="match status" value="1"/>
</dbReference>
<dbReference type="Proteomes" id="UP000789508">
    <property type="component" value="Unassembled WGS sequence"/>
</dbReference>
<dbReference type="Pfam" id="PF17917">
    <property type="entry name" value="RT_RNaseH"/>
    <property type="match status" value="1"/>
</dbReference>
<dbReference type="SUPFAM" id="SSF50630">
    <property type="entry name" value="Acid proteases"/>
    <property type="match status" value="1"/>
</dbReference>
<evidence type="ECO:0000313" key="12">
    <source>
        <dbReference type="Proteomes" id="UP000789508"/>
    </source>
</evidence>
<dbReference type="SUPFAM" id="SSF56672">
    <property type="entry name" value="DNA/RNA polymerases"/>
    <property type="match status" value="1"/>
</dbReference>
<organism evidence="11 12">
    <name type="scientific">Ambispora leptoticha</name>
    <dbReference type="NCBI Taxonomy" id="144679"/>
    <lineage>
        <taxon>Eukaryota</taxon>
        <taxon>Fungi</taxon>
        <taxon>Fungi incertae sedis</taxon>
        <taxon>Mucoromycota</taxon>
        <taxon>Glomeromycotina</taxon>
        <taxon>Glomeromycetes</taxon>
        <taxon>Archaeosporales</taxon>
        <taxon>Ambisporaceae</taxon>
        <taxon>Ambispora</taxon>
    </lineage>
</organism>
<protein>
    <recommendedName>
        <fullName evidence="1">RNA-directed DNA polymerase</fullName>
        <ecNumber evidence="1">2.7.7.49</ecNumber>
    </recommendedName>
</protein>
<keyword evidence="5" id="KW-0255">Endonuclease</keyword>
<dbReference type="Gene3D" id="3.30.70.270">
    <property type="match status" value="2"/>
</dbReference>
<dbReference type="InterPro" id="IPR043128">
    <property type="entry name" value="Rev_trsase/Diguanyl_cyclase"/>
</dbReference>
<accession>A0A9N9EM03</accession>
<comment type="caution">
    <text evidence="11">The sequence shown here is derived from an EMBL/GenBank/DDBJ whole genome shotgun (WGS) entry which is preliminary data.</text>
</comment>
<dbReference type="EMBL" id="CAJVPS010014903">
    <property type="protein sequence ID" value="CAG8684784.1"/>
    <property type="molecule type" value="Genomic_DNA"/>
</dbReference>
<reference evidence="11" key="1">
    <citation type="submission" date="2021-06" db="EMBL/GenBank/DDBJ databases">
        <authorList>
            <person name="Kallberg Y."/>
            <person name="Tangrot J."/>
            <person name="Rosling A."/>
        </authorList>
    </citation>
    <scope>NUCLEOTIDE SEQUENCE</scope>
    <source>
        <strain evidence="11">FL130A</strain>
    </source>
</reference>
<dbReference type="GO" id="GO:0004519">
    <property type="term" value="F:endonuclease activity"/>
    <property type="evidence" value="ECO:0007669"/>
    <property type="project" value="UniProtKB-KW"/>
</dbReference>
<keyword evidence="3" id="KW-0548">Nucleotidyltransferase</keyword>
<dbReference type="CDD" id="cd09274">
    <property type="entry name" value="RNase_HI_RT_Ty3"/>
    <property type="match status" value="1"/>
</dbReference>